<name>A0A4S3ZVQ6_9FLAO</name>
<comment type="caution">
    <text evidence="1">The sequence shown here is derived from an EMBL/GenBank/DDBJ whole genome shotgun (WGS) entry which is preliminary data.</text>
</comment>
<dbReference type="Gene3D" id="1.25.40.10">
    <property type="entry name" value="Tetratricopeptide repeat domain"/>
    <property type="match status" value="1"/>
</dbReference>
<evidence type="ECO:0000313" key="1">
    <source>
        <dbReference type="EMBL" id="THF49871.1"/>
    </source>
</evidence>
<sequence>MKTDKLDKFLFQAMDAYPSYLEETVESLGYALSYDAKNTMALCLLGRLHAEQLYDYEGAKTYFEQALAENLHALEVYPYFIDTLLQNEDFDQAEKLIDFALTIKGCNKAEILLKKVSLLERKRAFTAAKEVLKEVKFNAYNSDLHYYISDTEKRLKEKIELSEGKKEKKAKAKKKKK</sequence>
<dbReference type="RefSeq" id="WP_136403280.1">
    <property type="nucleotide sequence ID" value="NZ_SSNZ01000004.1"/>
</dbReference>
<dbReference type="SUPFAM" id="SSF48452">
    <property type="entry name" value="TPR-like"/>
    <property type="match status" value="1"/>
</dbReference>
<accession>A0A4S3ZVQ6</accession>
<gene>
    <name evidence="1" type="ORF">E6C50_10990</name>
</gene>
<reference evidence="1 2" key="1">
    <citation type="submission" date="2019-04" db="EMBL/GenBank/DDBJ databases">
        <title>Flavobacterium sp. nov. isolated from construction timber.</title>
        <authorList>
            <person name="Lin S.-Y."/>
            <person name="Chang C.-T."/>
            <person name="Young C.-C."/>
        </authorList>
    </citation>
    <scope>NUCLEOTIDE SEQUENCE [LARGE SCALE GENOMIC DNA]</scope>
    <source>
        <strain evidence="1 2">CC-CTC003</strain>
    </source>
</reference>
<dbReference type="InterPro" id="IPR011990">
    <property type="entry name" value="TPR-like_helical_dom_sf"/>
</dbReference>
<dbReference type="AlphaFoldDB" id="A0A4S3ZVQ6"/>
<proteinExistence type="predicted"/>
<dbReference type="Proteomes" id="UP000307507">
    <property type="component" value="Unassembled WGS sequence"/>
</dbReference>
<evidence type="ECO:0000313" key="2">
    <source>
        <dbReference type="Proteomes" id="UP000307507"/>
    </source>
</evidence>
<protein>
    <recommendedName>
        <fullName evidence="3">Tetratricopeptide repeat protein</fullName>
    </recommendedName>
</protein>
<organism evidence="1 2">
    <name type="scientific">Flavobacterium supellecticarium</name>
    <dbReference type="NCBI Taxonomy" id="2565924"/>
    <lineage>
        <taxon>Bacteria</taxon>
        <taxon>Pseudomonadati</taxon>
        <taxon>Bacteroidota</taxon>
        <taxon>Flavobacteriia</taxon>
        <taxon>Flavobacteriales</taxon>
        <taxon>Flavobacteriaceae</taxon>
        <taxon>Flavobacterium</taxon>
    </lineage>
</organism>
<keyword evidence="2" id="KW-1185">Reference proteome</keyword>
<dbReference type="EMBL" id="SSNZ01000004">
    <property type="protein sequence ID" value="THF49871.1"/>
    <property type="molecule type" value="Genomic_DNA"/>
</dbReference>
<evidence type="ECO:0008006" key="3">
    <source>
        <dbReference type="Google" id="ProtNLM"/>
    </source>
</evidence>
<dbReference type="OrthoDB" id="1122255at2"/>